<dbReference type="InterPro" id="IPR015590">
    <property type="entry name" value="Aldehyde_DH_dom"/>
</dbReference>
<evidence type="ECO:0000256" key="7">
    <source>
        <dbReference type="HAMAP-Rule" id="MF_00412"/>
    </source>
</evidence>
<reference evidence="9 10" key="1">
    <citation type="journal article" date="2013" name="Genome Announc.">
        <title>Complete Genome of a Methanosarcina mazei Strain Isolated from Sediment Samples from an Amazonian Flooded Area.</title>
        <authorList>
            <person name="Assis das Gracas D."/>
            <person name="Thiago Juca Ramos R."/>
            <person name="Vieira Araujo A.C."/>
            <person name="Zahlouth R."/>
            <person name="Ribeiro Carneiro A."/>
            <person name="Souza Lopes T."/>
            <person name="Azevedo Barauna R."/>
            <person name="Azevedo V."/>
            <person name="Cruz Schneider M.P."/>
            <person name="Pellizari V.H."/>
            <person name="Silva A."/>
        </authorList>
    </citation>
    <scope>NUCLEOTIDE SEQUENCE [LARGE SCALE GENOMIC DNA]</scope>
    <source>
        <strain evidence="9 10">Tuc01</strain>
    </source>
</reference>
<evidence type="ECO:0000256" key="6">
    <source>
        <dbReference type="ARBA" id="ARBA00049024"/>
    </source>
</evidence>
<dbReference type="AlphaFoldDB" id="M1QGW7"/>
<comment type="catalytic activity">
    <reaction evidence="6 7">
        <text>L-glutamate 5-semialdehyde + phosphate + NADP(+) = L-glutamyl 5-phosphate + NADPH + H(+)</text>
        <dbReference type="Rhea" id="RHEA:19541"/>
        <dbReference type="ChEBI" id="CHEBI:15378"/>
        <dbReference type="ChEBI" id="CHEBI:43474"/>
        <dbReference type="ChEBI" id="CHEBI:57783"/>
        <dbReference type="ChEBI" id="CHEBI:58066"/>
        <dbReference type="ChEBI" id="CHEBI:58274"/>
        <dbReference type="ChEBI" id="CHEBI:58349"/>
        <dbReference type="EC" id="1.2.1.41"/>
    </reaction>
</comment>
<dbReference type="InterPro" id="IPR020593">
    <property type="entry name" value="G-glutamylP_reductase_CS"/>
</dbReference>
<keyword evidence="5 7" id="KW-0560">Oxidoreductase</keyword>
<evidence type="ECO:0000259" key="8">
    <source>
        <dbReference type="Pfam" id="PF00171"/>
    </source>
</evidence>
<name>M1QGW7_METMZ</name>
<dbReference type="SUPFAM" id="SSF53720">
    <property type="entry name" value="ALDH-like"/>
    <property type="match status" value="1"/>
</dbReference>
<evidence type="ECO:0000313" key="9">
    <source>
        <dbReference type="EMBL" id="AGF96244.1"/>
    </source>
</evidence>
<dbReference type="CDD" id="cd07079">
    <property type="entry name" value="ALDH_F18-19_ProA-GPR"/>
    <property type="match status" value="1"/>
</dbReference>
<evidence type="ECO:0000256" key="1">
    <source>
        <dbReference type="ARBA" id="ARBA00004985"/>
    </source>
</evidence>
<dbReference type="EMBL" id="CP004144">
    <property type="protein sequence ID" value="AGF96244.1"/>
    <property type="molecule type" value="Genomic_DNA"/>
</dbReference>
<evidence type="ECO:0000256" key="3">
    <source>
        <dbReference type="ARBA" id="ARBA00022650"/>
    </source>
</evidence>
<dbReference type="HAMAP" id="MF_00412">
    <property type="entry name" value="ProA"/>
    <property type="match status" value="1"/>
</dbReference>
<dbReference type="HOGENOM" id="CLU_030231_0_1_2"/>
<protein>
    <recommendedName>
        <fullName evidence="7">Gamma-glutamyl phosphate reductase</fullName>
        <shortName evidence="7">GPR</shortName>
        <ecNumber evidence="7">1.2.1.41</ecNumber>
    </recommendedName>
    <alternativeName>
        <fullName evidence="7">Glutamate-5-semialdehyde dehydrogenase</fullName>
    </alternativeName>
    <alternativeName>
        <fullName evidence="7">Glutamyl-gamma-semialdehyde dehydrogenase</fullName>
        <shortName evidence="7">GSA dehydrogenase</shortName>
    </alternativeName>
</protein>
<dbReference type="NCBIfam" id="NF001221">
    <property type="entry name" value="PRK00197.1"/>
    <property type="match status" value="1"/>
</dbReference>
<dbReference type="InterPro" id="IPR016162">
    <property type="entry name" value="Ald_DH_N"/>
</dbReference>
<comment type="function">
    <text evidence="7">Catalyzes the NADPH-dependent reduction of L-glutamate 5-phosphate into L-glutamate 5-semialdehyde and phosphate. The product spontaneously undergoes cyclization to form 1-pyrroline-5-carboxylate.</text>
</comment>
<evidence type="ECO:0000313" key="10">
    <source>
        <dbReference type="Proteomes" id="UP000011718"/>
    </source>
</evidence>
<comment type="similarity">
    <text evidence="7">Belongs to the gamma-glutamyl phosphate reductase family.</text>
</comment>
<evidence type="ECO:0000256" key="5">
    <source>
        <dbReference type="ARBA" id="ARBA00023002"/>
    </source>
</evidence>
<dbReference type="GO" id="GO:0005737">
    <property type="term" value="C:cytoplasm"/>
    <property type="evidence" value="ECO:0007669"/>
    <property type="project" value="UniProtKB-SubCell"/>
</dbReference>
<dbReference type="Gene3D" id="3.40.309.10">
    <property type="entry name" value="Aldehyde Dehydrogenase, Chain A, domain 2"/>
    <property type="match status" value="1"/>
</dbReference>
<organism evidence="9 10">
    <name type="scientific">Methanosarcina mazei Tuc01</name>
    <dbReference type="NCBI Taxonomy" id="1236903"/>
    <lineage>
        <taxon>Archaea</taxon>
        <taxon>Methanobacteriati</taxon>
        <taxon>Methanobacteriota</taxon>
        <taxon>Stenosarchaea group</taxon>
        <taxon>Methanomicrobia</taxon>
        <taxon>Methanosarcinales</taxon>
        <taxon>Methanosarcinaceae</taxon>
        <taxon>Methanosarcina</taxon>
    </lineage>
</organism>
<dbReference type="GO" id="GO:0055129">
    <property type="term" value="P:L-proline biosynthetic process"/>
    <property type="evidence" value="ECO:0007669"/>
    <property type="project" value="UniProtKB-UniRule"/>
</dbReference>
<dbReference type="PANTHER" id="PTHR11063:SF8">
    <property type="entry name" value="DELTA-1-PYRROLINE-5-CARBOXYLATE SYNTHASE"/>
    <property type="match status" value="1"/>
</dbReference>
<keyword evidence="4 7" id="KW-0521">NADP</keyword>
<dbReference type="NCBIfam" id="TIGR00407">
    <property type="entry name" value="proA"/>
    <property type="match status" value="1"/>
</dbReference>
<dbReference type="UniPathway" id="UPA00098">
    <property type="reaction ID" value="UER00360"/>
</dbReference>
<evidence type="ECO:0000256" key="4">
    <source>
        <dbReference type="ARBA" id="ARBA00022857"/>
    </source>
</evidence>
<accession>M1QGW7</accession>
<dbReference type="FunFam" id="3.40.309.10:FF:000006">
    <property type="entry name" value="Gamma-glutamyl phosphate reductase"/>
    <property type="match status" value="1"/>
</dbReference>
<comment type="pathway">
    <text evidence="1 7">Amino-acid biosynthesis; L-proline biosynthesis; L-glutamate 5-semialdehyde from L-glutamate: step 2/2.</text>
</comment>
<comment type="subcellular location">
    <subcellularLocation>
        <location evidence="7">Cytoplasm</location>
    </subcellularLocation>
</comment>
<feature type="domain" description="Aldehyde dehydrogenase" evidence="8">
    <location>
        <begin position="28"/>
        <end position="312"/>
    </location>
</feature>
<dbReference type="PANTHER" id="PTHR11063">
    <property type="entry name" value="GLUTAMATE SEMIALDEHYDE DEHYDROGENASE"/>
    <property type="match status" value="1"/>
</dbReference>
<dbReference type="Pfam" id="PF00171">
    <property type="entry name" value="Aldedh"/>
    <property type="match status" value="1"/>
</dbReference>
<proteinExistence type="inferred from homology"/>
<keyword evidence="7" id="KW-0963">Cytoplasm</keyword>
<gene>
    <name evidence="7" type="primary">proA</name>
    <name evidence="9" type="ORF">MmTuc01_0840</name>
</gene>
<dbReference type="InterPro" id="IPR016161">
    <property type="entry name" value="Ald_DH/histidinol_DH"/>
</dbReference>
<sequence>MNLVQNLFQAYVGKALAIINYCKDGEYMANDIESKVIKAKKASIELASVSSEVKNRALEAMAEALDKERKIILEANLKDLEYAAQLKKAGKLTQALVDRLKVTDSKVDGMIAGIRDVIKLKDPVGETLSTLELDDDLILYQVSCPIGLIGVIFESRPDVVPQVMSLCLKSGNATIFKGGSEARESNRTIFDILVRAIESTGGMPEGAFQLMETREEIMSLLSLDAYVDLLIPRGSNEFVKFIQDNTKIPVLGHTSGICHIYVDEFADPDTAWQVCFDAKVQYPAVCNAIETLLVNRNIAEVFLPKMAEMYLKAGVELRCDEGSYSLLSEKGLSPLSRATDEDWSLEYNDLILSIKLVDTIKEAVDHINTFGSHHTDGIITENASRRKEFIGLVDSSSVMVNASTRFADGYRYGKGAEVGISTNKIHSRGPVGMEGLLIYKYILMGKGQVVADYAGKNAKPYTHRKLDLKFEDVN</sequence>
<dbReference type="KEGG" id="mmaz:MmTuc01_0840"/>
<dbReference type="EC" id="1.2.1.41" evidence="7"/>
<keyword evidence="3 7" id="KW-0641">Proline biosynthesis</keyword>
<evidence type="ECO:0000256" key="2">
    <source>
        <dbReference type="ARBA" id="ARBA00022605"/>
    </source>
</evidence>
<dbReference type="InterPro" id="IPR016163">
    <property type="entry name" value="Ald_DH_C"/>
</dbReference>
<keyword evidence="2 7" id="KW-0028">Amino-acid biosynthesis</keyword>
<dbReference type="GO" id="GO:0004350">
    <property type="term" value="F:glutamate-5-semialdehyde dehydrogenase activity"/>
    <property type="evidence" value="ECO:0007669"/>
    <property type="project" value="UniProtKB-UniRule"/>
</dbReference>
<dbReference type="Proteomes" id="UP000011718">
    <property type="component" value="Chromosome"/>
</dbReference>
<dbReference type="InterPro" id="IPR000965">
    <property type="entry name" value="GPR_dom"/>
</dbReference>
<dbReference type="Gene3D" id="3.40.605.10">
    <property type="entry name" value="Aldehyde Dehydrogenase, Chain A, domain 1"/>
    <property type="match status" value="1"/>
</dbReference>
<dbReference type="PROSITE" id="PS01223">
    <property type="entry name" value="PROA"/>
    <property type="match status" value="1"/>
</dbReference>